<gene>
    <name evidence="2" type="ORF">LBV24_00690</name>
</gene>
<dbReference type="RefSeq" id="WP_224476683.1">
    <property type="nucleotide sequence ID" value="NZ_JAIUJS010000001.1"/>
</dbReference>
<name>A0ABS7XVP1_9FLAO</name>
<evidence type="ECO:0000313" key="2">
    <source>
        <dbReference type="EMBL" id="MCA0151711.1"/>
    </source>
</evidence>
<feature type="domain" description="DUF2779" evidence="1">
    <location>
        <begin position="296"/>
        <end position="418"/>
    </location>
</feature>
<proteinExistence type="predicted"/>
<evidence type="ECO:0000313" key="3">
    <source>
        <dbReference type="Proteomes" id="UP001198402"/>
    </source>
</evidence>
<keyword evidence="3" id="KW-1185">Reference proteome</keyword>
<dbReference type="Gene3D" id="3.90.320.10">
    <property type="match status" value="1"/>
</dbReference>
<dbReference type="InterPro" id="IPR021301">
    <property type="entry name" value="DUF2779"/>
</dbReference>
<accession>A0ABS7XVP1</accession>
<sequence>MQLTKTNFIQYLHCPESLWLLKNKEEDYPKGEFSLFLEKLIKEGYEVESYAQKLFPNGNKLPSFTTPKQTELSLSDNNSHYFQPSFETQKGAYAVIDILERKGDGSWHIYEVKSSNSIKTDKKHNHIKDACFQKYVMTECGYTVSQVSIVHLNKDYVKQGTIEPTELLEIVDVTDDVNTIYSSTVNDINAALNLIKKDIDLTQCSCLEKTRSNHCDACQYFNPQVENHSIYEINRISAKKIEKLRELGALQIEDVPDNFDLNEKQQLQVLSNKRKEPIINKNEIHQTLNKLKFPLHFIDYETYPTAVPKLDGMSPHEHLTFQVSIHTLLSDSTLKHDEYLSDNLELPENLLKLMKDTTGETGTFISWYAPFETSRNKEMMKLFPEYESYLQYVNDNMFDLETVFHTLYVDYRFLGRTSIKNVLPILVPNLSYKDLNIQNGTMALDTWGRTILNPEEFEDLEKVRKDLLKYCELDTLGMVKIYEYLIALN</sequence>
<dbReference type="Pfam" id="PF11074">
    <property type="entry name" value="DUF2779"/>
    <property type="match status" value="1"/>
</dbReference>
<evidence type="ECO:0000259" key="1">
    <source>
        <dbReference type="Pfam" id="PF11074"/>
    </source>
</evidence>
<dbReference type="InterPro" id="IPR011604">
    <property type="entry name" value="PDDEXK-like_dom_sf"/>
</dbReference>
<dbReference type="EMBL" id="JAIUJS010000001">
    <property type="protein sequence ID" value="MCA0151711.1"/>
    <property type="molecule type" value="Genomic_DNA"/>
</dbReference>
<protein>
    <submittedName>
        <fullName evidence="2">DUF2779 domain-containing protein</fullName>
    </submittedName>
</protein>
<dbReference type="Proteomes" id="UP001198402">
    <property type="component" value="Unassembled WGS sequence"/>
</dbReference>
<comment type="caution">
    <text evidence="2">The sequence shown here is derived from an EMBL/GenBank/DDBJ whole genome shotgun (WGS) entry which is preliminary data.</text>
</comment>
<reference evidence="3" key="1">
    <citation type="submission" date="2023-07" db="EMBL/GenBank/DDBJ databases">
        <authorList>
            <person name="Yue Y."/>
        </authorList>
    </citation>
    <scope>NUCLEOTIDE SEQUENCE [LARGE SCALE GENOMIC DNA]</scope>
    <source>
        <strain evidence="3">2Y89</strain>
    </source>
</reference>
<organism evidence="2 3">
    <name type="scientific">Winogradskyella vincentii</name>
    <dbReference type="NCBI Taxonomy" id="2877122"/>
    <lineage>
        <taxon>Bacteria</taxon>
        <taxon>Pseudomonadati</taxon>
        <taxon>Bacteroidota</taxon>
        <taxon>Flavobacteriia</taxon>
        <taxon>Flavobacteriales</taxon>
        <taxon>Flavobacteriaceae</taxon>
        <taxon>Winogradskyella</taxon>
    </lineage>
</organism>